<dbReference type="PANTHER" id="PTHR46599">
    <property type="entry name" value="PIGGYBAC TRANSPOSABLE ELEMENT-DERIVED PROTEIN 4"/>
    <property type="match status" value="1"/>
</dbReference>
<keyword evidence="3" id="KW-1185">Reference proteome</keyword>
<organism evidence="2 3">
    <name type="scientific">Fusarium xylarioides</name>
    <dbReference type="NCBI Taxonomy" id="221167"/>
    <lineage>
        <taxon>Eukaryota</taxon>
        <taxon>Fungi</taxon>
        <taxon>Dikarya</taxon>
        <taxon>Ascomycota</taxon>
        <taxon>Pezizomycotina</taxon>
        <taxon>Sordariomycetes</taxon>
        <taxon>Hypocreomycetidae</taxon>
        <taxon>Hypocreales</taxon>
        <taxon>Nectriaceae</taxon>
        <taxon>Fusarium</taxon>
        <taxon>Fusarium fujikuroi species complex</taxon>
    </lineage>
</organism>
<feature type="domain" description="PiggyBac transposable element-derived protein" evidence="1">
    <location>
        <begin position="65"/>
        <end position="241"/>
    </location>
</feature>
<evidence type="ECO:0000313" key="3">
    <source>
        <dbReference type="Proteomes" id="UP000750502"/>
    </source>
</evidence>
<dbReference type="InterPro" id="IPR029526">
    <property type="entry name" value="PGBD"/>
</dbReference>
<sequence>MDAAFNAYDPDLYIYTQHSKLEQPIDNTARPNNKPSTQRGYHFKPLELHERDPVISTITSQLAEPVDLFLQFLPEKIVEKWVRYTNEAAKSLAAEDHDFSKSWEPVTLSEVYLFIGIIIYIGLHKEANLKSYWATDEGYKFLPDHPMARLMARKRFFLIFRHLRIYNEDTINPTEAHDPLNFQKVDEWSSFLQEVCLELWKPGLRVAVNECIIGFTGKSKIKITIKNKPTPIGFKAWAIAEE</sequence>
<accession>A0A9P7HTA3</accession>
<dbReference type="EMBL" id="JADFTT010000210">
    <property type="protein sequence ID" value="KAG5765226.1"/>
    <property type="molecule type" value="Genomic_DNA"/>
</dbReference>
<feature type="non-terminal residue" evidence="2">
    <location>
        <position position="242"/>
    </location>
</feature>
<dbReference type="Proteomes" id="UP000750502">
    <property type="component" value="Unassembled WGS sequence"/>
</dbReference>
<reference evidence="2" key="1">
    <citation type="journal article" date="2020" name="bioRxiv">
        <title>Historical genomics reveals the evolutionary mechanisms behind multiple outbreaks of the host-specific coffee wilt pathogen Fusarium xylarioides.</title>
        <authorList>
            <person name="Peck D."/>
            <person name="Nowell R.W."/>
            <person name="Flood J."/>
            <person name="Ryan M.J."/>
            <person name="Barraclough T.G."/>
        </authorList>
    </citation>
    <scope>NUCLEOTIDE SEQUENCE</scope>
    <source>
        <strain evidence="2">IMI 127659i</strain>
    </source>
</reference>
<name>A0A9P7HTA3_9HYPO</name>
<reference evidence="2" key="2">
    <citation type="submission" date="2020-10" db="EMBL/GenBank/DDBJ databases">
        <authorList>
            <person name="Peck L.D."/>
            <person name="Nowell R.W."/>
            <person name="Flood J."/>
            <person name="Ryan M.J."/>
            <person name="Barraclough T.G."/>
        </authorList>
    </citation>
    <scope>NUCLEOTIDE SEQUENCE</scope>
    <source>
        <strain evidence="2">IMI 127659i</strain>
    </source>
</reference>
<dbReference type="PANTHER" id="PTHR46599:SF3">
    <property type="entry name" value="PIGGYBAC TRANSPOSABLE ELEMENT-DERIVED PROTEIN 4"/>
    <property type="match status" value="1"/>
</dbReference>
<evidence type="ECO:0000313" key="2">
    <source>
        <dbReference type="EMBL" id="KAG5765226.1"/>
    </source>
</evidence>
<comment type="caution">
    <text evidence="2">The sequence shown here is derived from an EMBL/GenBank/DDBJ whole genome shotgun (WGS) entry which is preliminary data.</text>
</comment>
<dbReference type="AlphaFoldDB" id="A0A9P7HTA3"/>
<proteinExistence type="predicted"/>
<dbReference type="OrthoDB" id="5428673at2759"/>
<protein>
    <recommendedName>
        <fullName evidence="1">PiggyBac transposable element-derived protein domain-containing protein</fullName>
    </recommendedName>
</protein>
<gene>
    <name evidence="2" type="ORF">H9Q72_006695</name>
</gene>
<dbReference type="Pfam" id="PF13843">
    <property type="entry name" value="DDE_Tnp_1_7"/>
    <property type="match status" value="1"/>
</dbReference>
<evidence type="ECO:0000259" key="1">
    <source>
        <dbReference type="Pfam" id="PF13843"/>
    </source>
</evidence>